<dbReference type="Pfam" id="PF00534">
    <property type="entry name" value="Glycos_transf_1"/>
    <property type="match status" value="1"/>
</dbReference>
<dbReference type="AlphaFoldDB" id="A0A2M6WYG8"/>
<dbReference type="Pfam" id="PF13439">
    <property type="entry name" value="Glyco_transf_4"/>
    <property type="match status" value="1"/>
</dbReference>
<dbReference type="Gene3D" id="3.40.50.2000">
    <property type="entry name" value="Glycogen Phosphorylase B"/>
    <property type="match status" value="2"/>
</dbReference>
<protein>
    <submittedName>
        <fullName evidence="3">Glycosyl transferase</fullName>
    </submittedName>
</protein>
<dbReference type="PANTHER" id="PTHR12526:SF584">
    <property type="entry name" value="GLYCOSYLTRANSFERASE"/>
    <property type="match status" value="1"/>
</dbReference>
<dbReference type="InterPro" id="IPR028098">
    <property type="entry name" value="Glyco_trans_4-like_N"/>
</dbReference>
<evidence type="ECO:0000313" key="3">
    <source>
        <dbReference type="EMBL" id="PIT97829.1"/>
    </source>
</evidence>
<evidence type="ECO:0000259" key="2">
    <source>
        <dbReference type="Pfam" id="PF13439"/>
    </source>
</evidence>
<organism evidence="3 4">
    <name type="scientific">Candidatus Andersenbacteria bacterium CG10_big_fil_rev_8_21_14_0_10_54_11</name>
    <dbReference type="NCBI Taxonomy" id="1974485"/>
    <lineage>
        <taxon>Bacteria</taxon>
        <taxon>Candidatus Anderseniibacteriota</taxon>
    </lineage>
</organism>
<dbReference type="InterPro" id="IPR001296">
    <property type="entry name" value="Glyco_trans_1"/>
</dbReference>
<feature type="domain" description="Glycosyltransferase subfamily 4-like N-terminal" evidence="2">
    <location>
        <begin position="66"/>
        <end position="203"/>
    </location>
</feature>
<gene>
    <name evidence="3" type="ORF">COT71_03995</name>
</gene>
<dbReference type="SUPFAM" id="SSF53756">
    <property type="entry name" value="UDP-Glycosyltransferase/glycogen phosphorylase"/>
    <property type="match status" value="1"/>
</dbReference>
<name>A0A2M6WYG8_9BACT</name>
<comment type="caution">
    <text evidence="3">The sequence shown here is derived from an EMBL/GenBank/DDBJ whole genome shotgun (WGS) entry which is preliminary data.</text>
</comment>
<feature type="domain" description="Glycosyl transferase family 1" evidence="1">
    <location>
        <begin position="208"/>
        <end position="345"/>
    </location>
</feature>
<dbReference type="EMBL" id="PEZP01000043">
    <property type="protein sequence ID" value="PIT97829.1"/>
    <property type="molecule type" value="Genomic_DNA"/>
</dbReference>
<sequence length="388" mass="43210">MSTLGDRSKAGPHYEPRIALVHDELTRRGGAEMVFEQLAALYPSADLYSLYAGTPLLRSGDMLRVVHTSFLQSLPLWFRRHPSRLLPLLPQAAEQFDLSEYDAVISSASGFAKGIVTRVGVPHICYCHAPTRYLWDAAHAVLHGRALPLRLGGSAVQHVLRLFDYSAAQRVDYFIANSRYTQERILRYYRRESTVIYPPIVTSFFTPGRGERGDYFLCVGRLSPAKRFDQAIRVCSKLGLPLVIAGTGAKLEALRRLGGGHVRFTGRTSSHDLRELLRGARALLQPGIEDFGMATAEALACGTPVIAVGRGGVREIVRPRESGLLYPDPQEEALAEALRQFLMEQPVFPRERLQQSVLKFTAARFKTEITAFTSRVMVSFPSPLTREV</sequence>
<evidence type="ECO:0000259" key="1">
    <source>
        <dbReference type="Pfam" id="PF00534"/>
    </source>
</evidence>
<proteinExistence type="predicted"/>
<dbReference type="GO" id="GO:0016757">
    <property type="term" value="F:glycosyltransferase activity"/>
    <property type="evidence" value="ECO:0007669"/>
    <property type="project" value="InterPro"/>
</dbReference>
<dbReference type="Proteomes" id="UP000230731">
    <property type="component" value="Unassembled WGS sequence"/>
</dbReference>
<dbReference type="PANTHER" id="PTHR12526">
    <property type="entry name" value="GLYCOSYLTRANSFERASE"/>
    <property type="match status" value="1"/>
</dbReference>
<evidence type="ECO:0000313" key="4">
    <source>
        <dbReference type="Proteomes" id="UP000230731"/>
    </source>
</evidence>
<keyword evidence="3" id="KW-0808">Transferase</keyword>
<reference evidence="4" key="1">
    <citation type="submission" date="2017-09" db="EMBL/GenBank/DDBJ databases">
        <title>Depth-based differentiation of microbial function through sediment-hosted aquifers and enrichment of novel symbionts in the deep terrestrial subsurface.</title>
        <authorList>
            <person name="Probst A.J."/>
            <person name="Ladd B."/>
            <person name="Jarett J.K."/>
            <person name="Geller-Mcgrath D.E."/>
            <person name="Sieber C.M.K."/>
            <person name="Emerson J.B."/>
            <person name="Anantharaman K."/>
            <person name="Thomas B.C."/>
            <person name="Malmstrom R."/>
            <person name="Stieglmeier M."/>
            <person name="Klingl A."/>
            <person name="Woyke T."/>
            <person name="Ryan C.M."/>
            <person name="Banfield J.F."/>
        </authorList>
    </citation>
    <scope>NUCLEOTIDE SEQUENCE [LARGE SCALE GENOMIC DNA]</scope>
</reference>
<accession>A0A2M6WYG8</accession>